<dbReference type="GO" id="GO:0015935">
    <property type="term" value="C:small ribosomal subunit"/>
    <property type="evidence" value="ECO:0007669"/>
    <property type="project" value="InterPro"/>
</dbReference>
<dbReference type="PANTHER" id="PTHR11831:SF4">
    <property type="entry name" value="SMALL RIBOSOMAL SUBUNIT PROTEIN US4M"/>
    <property type="match status" value="1"/>
</dbReference>
<organism evidence="10 11">
    <name type="scientific">Candidatus Nomurabacteria bacterium RIFCSPHIGHO2_01_FULL_39_10</name>
    <dbReference type="NCBI Taxonomy" id="1801733"/>
    <lineage>
        <taxon>Bacteria</taxon>
        <taxon>Candidatus Nomuraibacteriota</taxon>
    </lineage>
</organism>
<dbReference type="PANTHER" id="PTHR11831">
    <property type="entry name" value="30S 40S RIBOSOMAL PROTEIN"/>
    <property type="match status" value="1"/>
</dbReference>
<dbReference type="HAMAP" id="MF_01306_B">
    <property type="entry name" value="Ribosomal_uS4_B"/>
    <property type="match status" value="1"/>
</dbReference>
<feature type="domain" description="Small ribosomal subunit protein uS4 N-terminal" evidence="9">
    <location>
        <begin position="1"/>
        <end position="92"/>
    </location>
</feature>
<keyword evidence="3 7" id="KW-0694">RNA-binding</keyword>
<comment type="function">
    <text evidence="7">With S5 and S12 plays an important role in translational accuracy.</text>
</comment>
<dbReference type="GO" id="GO:0006412">
    <property type="term" value="P:translation"/>
    <property type="evidence" value="ECO:0007669"/>
    <property type="project" value="UniProtKB-UniRule"/>
</dbReference>
<dbReference type="InterPro" id="IPR001912">
    <property type="entry name" value="Ribosomal_uS4_N"/>
</dbReference>
<dbReference type="NCBIfam" id="NF003717">
    <property type="entry name" value="PRK05327.1"/>
    <property type="match status" value="1"/>
</dbReference>
<dbReference type="SMART" id="SM00363">
    <property type="entry name" value="S4"/>
    <property type="match status" value="1"/>
</dbReference>
<comment type="subunit">
    <text evidence="7">Part of the 30S ribosomal subunit. Contacts protein S5. The interaction surface between S4 and S5 is involved in control of translational fidelity.</text>
</comment>
<dbReference type="Proteomes" id="UP000178700">
    <property type="component" value="Unassembled WGS sequence"/>
</dbReference>
<evidence type="ECO:0000256" key="6">
    <source>
        <dbReference type="ARBA" id="ARBA00035254"/>
    </source>
</evidence>
<dbReference type="InterPro" id="IPR036986">
    <property type="entry name" value="S4_RNA-bd_sf"/>
</dbReference>
<evidence type="ECO:0000313" key="11">
    <source>
        <dbReference type="Proteomes" id="UP000178700"/>
    </source>
</evidence>
<evidence type="ECO:0000256" key="5">
    <source>
        <dbReference type="ARBA" id="ARBA00023274"/>
    </source>
</evidence>
<dbReference type="CDD" id="cd00165">
    <property type="entry name" value="S4"/>
    <property type="match status" value="1"/>
</dbReference>
<dbReference type="GO" id="GO:0003735">
    <property type="term" value="F:structural constituent of ribosome"/>
    <property type="evidence" value="ECO:0007669"/>
    <property type="project" value="InterPro"/>
</dbReference>
<dbReference type="Gene3D" id="3.10.290.10">
    <property type="entry name" value="RNA-binding S4 domain"/>
    <property type="match status" value="1"/>
</dbReference>
<evidence type="ECO:0000259" key="8">
    <source>
        <dbReference type="SMART" id="SM00363"/>
    </source>
</evidence>
<evidence type="ECO:0000256" key="1">
    <source>
        <dbReference type="ARBA" id="ARBA00007465"/>
    </source>
</evidence>
<dbReference type="GO" id="GO:0042274">
    <property type="term" value="P:ribosomal small subunit biogenesis"/>
    <property type="evidence" value="ECO:0007669"/>
    <property type="project" value="TreeGrafter"/>
</dbReference>
<sequence>MITKPKFKICRRLGSGVYDKCQTAKFSATTGKMALAGARRPKALTEYGTQLIEKQKIRFSYGITERQLSNYVKKASLAKGTNSAEGLYEGLEFRLDNAIYRMGLGASRRACRQMVSHGHFVVNNKRVTIPSYELKSGDIIKIREGSKGKKIFNAIAEKLKEYNPPAWVSFDMGSLEGKILDKPKNTESFIDLNAVLEFYSR</sequence>
<dbReference type="Gene3D" id="1.10.1050.10">
    <property type="entry name" value="Ribosomal Protein S4 Delta 41, Chain A, domain 1"/>
    <property type="match status" value="1"/>
</dbReference>
<evidence type="ECO:0000313" key="10">
    <source>
        <dbReference type="EMBL" id="OGI64648.1"/>
    </source>
</evidence>
<dbReference type="EMBL" id="MFTJ01000045">
    <property type="protein sequence ID" value="OGI64648.1"/>
    <property type="molecule type" value="Genomic_DNA"/>
</dbReference>
<accession>A0A1F6V4W7</accession>
<dbReference type="PROSITE" id="PS50889">
    <property type="entry name" value="S4"/>
    <property type="match status" value="1"/>
</dbReference>
<evidence type="ECO:0000256" key="3">
    <source>
        <dbReference type="ARBA" id="ARBA00022884"/>
    </source>
</evidence>
<dbReference type="Pfam" id="PF01479">
    <property type="entry name" value="S4"/>
    <property type="match status" value="1"/>
</dbReference>
<dbReference type="InterPro" id="IPR022801">
    <property type="entry name" value="Ribosomal_uS4"/>
</dbReference>
<gene>
    <name evidence="7" type="primary">rpsD</name>
    <name evidence="10" type="ORF">A2642_02025</name>
</gene>
<evidence type="ECO:0000259" key="9">
    <source>
        <dbReference type="SMART" id="SM01390"/>
    </source>
</evidence>
<comment type="caution">
    <text evidence="10">The sequence shown here is derived from an EMBL/GenBank/DDBJ whole genome shotgun (WGS) entry which is preliminary data.</text>
</comment>
<comment type="function">
    <text evidence="7">One of the primary rRNA binding proteins, it binds directly to 16S rRNA where it nucleates assembly of the body of the 30S subunit.</text>
</comment>
<dbReference type="InterPro" id="IPR002942">
    <property type="entry name" value="S4_RNA-bd"/>
</dbReference>
<evidence type="ECO:0000256" key="7">
    <source>
        <dbReference type="HAMAP-Rule" id="MF_01306"/>
    </source>
</evidence>
<dbReference type="GO" id="GO:0019843">
    <property type="term" value="F:rRNA binding"/>
    <property type="evidence" value="ECO:0007669"/>
    <property type="project" value="UniProtKB-UniRule"/>
</dbReference>
<comment type="similarity">
    <text evidence="1 7">Belongs to the universal ribosomal protein uS4 family.</text>
</comment>
<dbReference type="AlphaFoldDB" id="A0A1F6V4W7"/>
<dbReference type="InterPro" id="IPR005709">
    <property type="entry name" value="Ribosomal_uS4_bac-type"/>
</dbReference>
<keyword evidence="4 7" id="KW-0689">Ribosomal protein</keyword>
<name>A0A1F6V4W7_9BACT</name>
<protein>
    <recommendedName>
        <fullName evidence="6 7">Small ribosomal subunit protein uS4</fullName>
    </recommendedName>
</protein>
<evidence type="ECO:0000256" key="4">
    <source>
        <dbReference type="ARBA" id="ARBA00022980"/>
    </source>
</evidence>
<dbReference type="SUPFAM" id="SSF55174">
    <property type="entry name" value="Alpha-L RNA-binding motif"/>
    <property type="match status" value="1"/>
</dbReference>
<proteinExistence type="inferred from homology"/>
<feature type="domain" description="RNA-binding S4" evidence="8">
    <location>
        <begin position="93"/>
        <end position="160"/>
    </location>
</feature>
<dbReference type="SMART" id="SM01390">
    <property type="entry name" value="Ribosomal_S4"/>
    <property type="match status" value="1"/>
</dbReference>
<evidence type="ECO:0000256" key="2">
    <source>
        <dbReference type="ARBA" id="ARBA00022730"/>
    </source>
</evidence>
<dbReference type="NCBIfam" id="TIGR01017">
    <property type="entry name" value="rpsD_bact"/>
    <property type="match status" value="1"/>
</dbReference>
<dbReference type="FunFam" id="3.10.290.10:FF:000001">
    <property type="entry name" value="30S ribosomal protein S4"/>
    <property type="match status" value="1"/>
</dbReference>
<keyword evidence="2 7" id="KW-0699">rRNA-binding</keyword>
<reference evidence="10 11" key="1">
    <citation type="journal article" date="2016" name="Nat. Commun.">
        <title>Thousands of microbial genomes shed light on interconnected biogeochemical processes in an aquifer system.</title>
        <authorList>
            <person name="Anantharaman K."/>
            <person name="Brown C.T."/>
            <person name="Hug L.A."/>
            <person name="Sharon I."/>
            <person name="Castelle C.J."/>
            <person name="Probst A.J."/>
            <person name="Thomas B.C."/>
            <person name="Singh A."/>
            <person name="Wilkins M.J."/>
            <person name="Karaoz U."/>
            <person name="Brodie E.L."/>
            <person name="Williams K.H."/>
            <person name="Hubbard S.S."/>
            <person name="Banfield J.F."/>
        </authorList>
    </citation>
    <scope>NUCLEOTIDE SEQUENCE [LARGE SCALE GENOMIC DNA]</scope>
</reference>
<dbReference type="Pfam" id="PF00163">
    <property type="entry name" value="Ribosomal_S4"/>
    <property type="match status" value="1"/>
</dbReference>
<keyword evidence="5 7" id="KW-0687">Ribonucleoprotein</keyword>